<dbReference type="PROSITE" id="PS00211">
    <property type="entry name" value="ABC_TRANSPORTER_1"/>
    <property type="match status" value="1"/>
</dbReference>
<evidence type="ECO:0000313" key="13">
    <source>
        <dbReference type="EMBL" id="CAH0027096.1"/>
    </source>
</evidence>
<evidence type="ECO:0000256" key="8">
    <source>
        <dbReference type="ARBA" id="ARBA00023136"/>
    </source>
</evidence>
<feature type="domain" description="ABC transmembrane type-1" evidence="12">
    <location>
        <begin position="299"/>
        <end position="578"/>
    </location>
</feature>
<sequence length="1472" mass="162857">MSTCEPGADDKFGPRVIGCRDDFDFTLLFEQAILSTPLTVIAILVCIHRIAVLYKQSVKTKPASLGSNRPILKQVGAPQSSQTILFCFFKNQSGIPLAGFIISQLVLVALWSSSSDATKISVAASALSMTAGLALATLSFIHHSRAVRPSGILNAYLAFSTLFDIAQARTLWLRHDHALAAVFTMGLVCKALALFAEMREKRKILREPYANYPPEALGGVINRSVFWWINSLLLKGRSSSLELEDLYELDEELSFDHLHAKFRQSWYSGVRRNPSTRALIETVFRCFWKQISYIVFYRLCLIAFNFCQPLLIHRALSLLLEPEDSPSRKNVGYALIGATLLIYIGIAVTTGLFKHNLYRLITMLRGSLVGLIYETTLRIDSHAAKDSAAITLMSTDIDCMATGVEEMDAVWASPIEIAISIYLLYQQVGLATITPIVIAIVVVLISIALRKISTTSQKSWLEATQRRVAITSMVLSNIKPIKMMGLTDSVGKILQNLRVSEIKVAGKFRTMLTVSLLIATTSLALIPFFTLTTYALMMRAKGDIIKLSPVVAFTTLSLVSLLATPIRYFVKGIPKVAAAFGCFQRIQKYLSMSRIIPEMESGDRNALVSHDDKIELQGLAVSRDKSATGVPLLSIDKADFILPATTTPILRNISLSITSGTWTILAGPIGCGKSLLLLAIINELRHIRGTVSRSPSLEIGYCSQDPWLPNLSIKKLIVAHSPWNEEVYSSVLDACLLRRDLQELPQGDQQVIGSKGLSLSGGQKQRLSLARALYSRKQLLVLDDILGGLDPKTEQSLVNNVFGNEGFLRKHSMTALLATHSIRHVRHADRVIIMAQGGSIVEQGAPSDIHAIKHSADDEIISPEGLGRKTPSLIEEPISFQVQHESQGEPVNQDMESDLARRTGDFRLYLYYFKAIGWATSSIALGSVILMAVFLKLTTLWVQWWSESEQTNPGEQTNMHIGVWGLICALAIISTAFGLISLLHFAMPHTSIGLHQRLVDTVMRAPYWFLVSTDTGNLVNRFSQDMSLICLQLPFALEDTMLNFSFCVLGLILITLASKWSMTMYPPLIVVLYFLQRFYLMTSRQLRLLDLEAKSPLYSDFIQTLQGVVTIRAFGWQHASTAKSATLLDQSQRPFYLMYSIQRWLNLVLDLLVAAVATMIVALATQLNDSSAGALGVALLNILRFSSDLVDLIRTWTELETSLGAISRIRAFENESPSERLPGERVDPPAQWPFQGLIQIENLSSSYMPDSEPILKNICLEIEPGSKVGVCGRTGSGKSTFLLTMLRMAEVQSGDILIDGISVKSMPRNVARRRIITMPQEALFLPGSVRSNVDPLNEHPDEAIFSALNEVGILDIIIARGGLSANMEAMALSHGQQQLFCLTRVILSSSKIVLLDEITSSVDAVTEAKMMEVVERTFHDRTVVAIAHHLHTIRNFDKIIVLDKGCVVEVGSPDELLGNPLSVFRELWERNH</sequence>
<dbReference type="Gene3D" id="1.20.1560.10">
    <property type="entry name" value="ABC transporter type 1, transmembrane domain"/>
    <property type="match status" value="2"/>
</dbReference>
<evidence type="ECO:0000259" key="11">
    <source>
        <dbReference type="PROSITE" id="PS50893"/>
    </source>
</evidence>
<feature type="transmembrane region" description="Helical" evidence="10">
    <location>
        <begin position="549"/>
        <end position="570"/>
    </location>
</feature>
<evidence type="ECO:0000256" key="3">
    <source>
        <dbReference type="ARBA" id="ARBA00022475"/>
    </source>
</evidence>
<dbReference type="InterPro" id="IPR050173">
    <property type="entry name" value="ABC_transporter_C-like"/>
</dbReference>
<evidence type="ECO:0000256" key="9">
    <source>
        <dbReference type="ARBA" id="ARBA00023180"/>
    </source>
</evidence>
<reference evidence="13" key="1">
    <citation type="submission" date="2021-10" db="EMBL/GenBank/DDBJ databases">
        <authorList>
            <person name="Piombo E."/>
        </authorList>
    </citation>
    <scope>NUCLEOTIDE SEQUENCE</scope>
</reference>
<evidence type="ECO:0000256" key="10">
    <source>
        <dbReference type="SAM" id="Phobius"/>
    </source>
</evidence>
<feature type="transmembrane region" description="Helical" evidence="10">
    <location>
        <begin position="911"/>
        <end position="935"/>
    </location>
</feature>
<feature type="domain" description="ABC transporter" evidence="11">
    <location>
        <begin position="1238"/>
        <end position="1469"/>
    </location>
</feature>
<dbReference type="SMART" id="SM00382">
    <property type="entry name" value="AAA"/>
    <property type="match status" value="2"/>
</dbReference>
<dbReference type="PANTHER" id="PTHR24223:SF399">
    <property type="entry name" value="ABC TRANSPORTER ATNG"/>
    <property type="match status" value="1"/>
</dbReference>
<keyword evidence="7 10" id="KW-1133">Transmembrane helix</keyword>
<dbReference type="OrthoDB" id="6500128at2759"/>
<feature type="transmembrane region" description="Helical" evidence="10">
    <location>
        <begin position="95"/>
        <end position="114"/>
    </location>
</feature>
<evidence type="ECO:0000256" key="1">
    <source>
        <dbReference type="ARBA" id="ARBA00004651"/>
    </source>
</evidence>
<keyword evidence="4 10" id="KW-0812">Transmembrane</keyword>
<feature type="transmembrane region" description="Helical" evidence="10">
    <location>
        <begin position="431"/>
        <end position="449"/>
    </location>
</feature>
<accession>A0A9N9VQ69</accession>
<feature type="transmembrane region" description="Helical" evidence="10">
    <location>
        <begin position="32"/>
        <end position="54"/>
    </location>
</feature>
<feature type="transmembrane region" description="Helical" evidence="10">
    <location>
        <begin position="961"/>
        <end position="987"/>
    </location>
</feature>
<keyword evidence="3" id="KW-1003">Cell membrane</keyword>
<dbReference type="InterPro" id="IPR003593">
    <property type="entry name" value="AAA+_ATPase"/>
</dbReference>
<evidence type="ECO:0000256" key="5">
    <source>
        <dbReference type="ARBA" id="ARBA00022741"/>
    </source>
</evidence>
<dbReference type="FunFam" id="3.40.50.300:FF:000630">
    <property type="entry name" value="ATP-binding cassette (ABC) transporter, putative"/>
    <property type="match status" value="1"/>
</dbReference>
<keyword evidence="2" id="KW-0813">Transport</keyword>
<feature type="transmembrane region" description="Helical" evidence="10">
    <location>
        <begin position="1064"/>
        <end position="1080"/>
    </location>
</feature>
<proteinExistence type="predicted"/>
<feature type="transmembrane region" description="Helical" evidence="10">
    <location>
        <begin position="1041"/>
        <end position="1058"/>
    </location>
</feature>
<evidence type="ECO:0000256" key="7">
    <source>
        <dbReference type="ARBA" id="ARBA00022989"/>
    </source>
</evidence>
<dbReference type="FunFam" id="1.20.1560.10:FF:000055">
    <property type="entry name" value="ABC multidrug transporter (Eurofung)"/>
    <property type="match status" value="1"/>
</dbReference>
<dbReference type="SUPFAM" id="SSF90123">
    <property type="entry name" value="ABC transporter transmembrane region"/>
    <property type="match status" value="2"/>
</dbReference>
<dbReference type="GO" id="GO:0005886">
    <property type="term" value="C:plasma membrane"/>
    <property type="evidence" value="ECO:0007669"/>
    <property type="project" value="UniProtKB-SubCell"/>
</dbReference>
<evidence type="ECO:0000256" key="6">
    <source>
        <dbReference type="ARBA" id="ARBA00022840"/>
    </source>
</evidence>
<dbReference type="InterPro" id="IPR036640">
    <property type="entry name" value="ABC1_TM_sf"/>
</dbReference>
<dbReference type="GO" id="GO:0140359">
    <property type="term" value="F:ABC-type transporter activity"/>
    <property type="evidence" value="ECO:0007669"/>
    <property type="project" value="InterPro"/>
</dbReference>
<dbReference type="FunFam" id="1.20.1560.10:FF:000066">
    <property type="entry name" value="ABC multidrug transporter (Eurofung)"/>
    <property type="match status" value="1"/>
</dbReference>
<feature type="transmembrane region" description="Helical" evidence="10">
    <location>
        <begin position="332"/>
        <end position="353"/>
    </location>
</feature>
<dbReference type="InterPro" id="IPR027417">
    <property type="entry name" value="P-loop_NTPase"/>
</dbReference>
<dbReference type="InterPro" id="IPR011527">
    <property type="entry name" value="ABC1_TM_dom"/>
</dbReference>
<feature type="domain" description="ABC transporter" evidence="11">
    <location>
        <begin position="630"/>
        <end position="862"/>
    </location>
</feature>
<evidence type="ECO:0000256" key="4">
    <source>
        <dbReference type="ARBA" id="ARBA00022692"/>
    </source>
</evidence>
<dbReference type="CDD" id="cd18580">
    <property type="entry name" value="ABC_6TM_ABCC_D2"/>
    <property type="match status" value="1"/>
</dbReference>
<dbReference type="CDD" id="cd03244">
    <property type="entry name" value="ABCC_MRP_domain2"/>
    <property type="match status" value="1"/>
</dbReference>
<keyword evidence="14" id="KW-1185">Reference proteome</keyword>
<dbReference type="PROSITE" id="PS50929">
    <property type="entry name" value="ABC_TM1F"/>
    <property type="match status" value="2"/>
</dbReference>
<keyword evidence="8 10" id="KW-0472">Membrane</keyword>
<evidence type="ECO:0000259" key="12">
    <source>
        <dbReference type="PROSITE" id="PS50929"/>
    </source>
</evidence>
<feature type="transmembrane region" description="Helical" evidence="10">
    <location>
        <begin position="409"/>
        <end position="425"/>
    </location>
</feature>
<feature type="transmembrane region" description="Helical" evidence="10">
    <location>
        <begin position="120"/>
        <end position="141"/>
    </location>
</feature>
<dbReference type="Gene3D" id="3.40.50.300">
    <property type="entry name" value="P-loop containing nucleotide triphosphate hydrolases"/>
    <property type="match status" value="2"/>
</dbReference>
<protein>
    <recommendedName>
        <fullName evidence="15">ABC transporter</fullName>
    </recommendedName>
</protein>
<dbReference type="InterPro" id="IPR044746">
    <property type="entry name" value="ABCC_6TM_D1"/>
</dbReference>
<organism evidence="13 14">
    <name type="scientific">Clonostachys rhizophaga</name>
    <dbReference type="NCBI Taxonomy" id="160324"/>
    <lineage>
        <taxon>Eukaryota</taxon>
        <taxon>Fungi</taxon>
        <taxon>Dikarya</taxon>
        <taxon>Ascomycota</taxon>
        <taxon>Pezizomycotina</taxon>
        <taxon>Sordariomycetes</taxon>
        <taxon>Hypocreomycetidae</taxon>
        <taxon>Hypocreales</taxon>
        <taxon>Bionectriaceae</taxon>
        <taxon>Clonostachys</taxon>
    </lineage>
</organism>
<feature type="transmembrane region" description="Helical" evidence="10">
    <location>
        <begin position="295"/>
        <end position="312"/>
    </location>
</feature>
<dbReference type="InterPro" id="IPR044726">
    <property type="entry name" value="ABCC_6TM_D2"/>
</dbReference>
<feature type="transmembrane region" description="Helical" evidence="10">
    <location>
        <begin position="178"/>
        <end position="196"/>
    </location>
</feature>
<dbReference type="GO" id="GO:0005524">
    <property type="term" value="F:ATP binding"/>
    <property type="evidence" value="ECO:0007669"/>
    <property type="project" value="UniProtKB-KW"/>
</dbReference>
<keyword evidence="5" id="KW-0547">Nucleotide-binding</keyword>
<dbReference type="Proteomes" id="UP000696573">
    <property type="component" value="Unassembled WGS sequence"/>
</dbReference>
<dbReference type="EMBL" id="CABFNQ020000726">
    <property type="protein sequence ID" value="CAH0027096.1"/>
    <property type="molecule type" value="Genomic_DNA"/>
</dbReference>
<dbReference type="PANTHER" id="PTHR24223">
    <property type="entry name" value="ATP-BINDING CASSETTE SUB-FAMILY C"/>
    <property type="match status" value="1"/>
</dbReference>
<name>A0A9N9VQ69_9HYPO</name>
<evidence type="ECO:0008006" key="15">
    <source>
        <dbReference type="Google" id="ProtNLM"/>
    </source>
</evidence>
<feature type="transmembrane region" description="Helical" evidence="10">
    <location>
        <begin position="153"/>
        <end position="172"/>
    </location>
</feature>
<comment type="caution">
    <text evidence="13">The sequence shown here is derived from an EMBL/GenBank/DDBJ whole genome shotgun (WGS) entry which is preliminary data.</text>
</comment>
<dbReference type="SUPFAM" id="SSF52540">
    <property type="entry name" value="P-loop containing nucleoside triphosphate hydrolases"/>
    <property type="match status" value="2"/>
</dbReference>
<dbReference type="CDD" id="cd18579">
    <property type="entry name" value="ABC_6TM_ABCC_D1"/>
    <property type="match status" value="1"/>
</dbReference>
<feature type="transmembrane region" description="Helical" evidence="10">
    <location>
        <begin position="512"/>
        <end position="537"/>
    </location>
</feature>
<comment type="subcellular location">
    <subcellularLocation>
        <location evidence="1">Cell membrane</location>
        <topology evidence="1">Multi-pass membrane protein</topology>
    </subcellularLocation>
</comment>
<evidence type="ECO:0000256" key="2">
    <source>
        <dbReference type="ARBA" id="ARBA00022448"/>
    </source>
</evidence>
<dbReference type="InterPro" id="IPR003439">
    <property type="entry name" value="ABC_transporter-like_ATP-bd"/>
</dbReference>
<feature type="domain" description="ABC transmembrane type-1" evidence="12">
    <location>
        <begin position="923"/>
        <end position="1201"/>
    </location>
</feature>
<dbReference type="InterPro" id="IPR017871">
    <property type="entry name" value="ABC_transporter-like_CS"/>
</dbReference>
<dbReference type="Pfam" id="PF00005">
    <property type="entry name" value="ABC_tran"/>
    <property type="match status" value="2"/>
</dbReference>
<evidence type="ECO:0000313" key="14">
    <source>
        <dbReference type="Proteomes" id="UP000696573"/>
    </source>
</evidence>
<dbReference type="GO" id="GO:0016887">
    <property type="term" value="F:ATP hydrolysis activity"/>
    <property type="evidence" value="ECO:0007669"/>
    <property type="project" value="InterPro"/>
</dbReference>
<keyword evidence="6" id="KW-0067">ATP-binding</keyword>
<gene>
    <name evidence="13" type="ORF">CRHIZ90672A_00003619</name>
</gene>
<keyword evidence="9" id="KW-0325">Glycoprotein</keyword>
<dbReference type="Pfam" id="PF00664">
    <property type="entry name" value="ABC_membrane"/>
    <property type="match status" value="2"/>
</dbReference>
<feature type="transmembrane region" description="Helical" evidence="10">
    <location>
        <begin position="1144"/>
        <end position="1164"/>
    </location>
</feature>
<dbReference type="PROSITE" id="PS50893">
    <property type="entry name" value="ABC_TRANSPORTER_2"/>
    <property type="match status" value="2"/>
</dbReference>